<protein>
    <submittedName>
        <fullName evidence="2">Helix-turn-helix protein</fullName>
    </submittedName>
</protein>
<accession>A0A2T5JF34</accession>
<dbReference type="AlphaFoldDB" id="A0A2T5JF34"/>
<dbReference type="InterPro" id="IPR010982">
    <property type="entry name" value="Lambda_DNA-bd_dom_sf"/>
</dbReference>
<keyword evidence="3" id="KW-1185">Reference proteome</keyword>
<dbReference type="Proteomes" id="UP000244168">
    <property type="component" value="Unassembled WGS sequence"/>
</dbReference>
<evidence type="ECO:0000259" key="1">
    <source>
        <dbReference type="PROSITE" id="PS50943"/>
    </source>
</evidence>
<evidence type="ECO:0000313" key="2">
    <source>
        <dbReference type="EMBL" id="PTR01043.1"/>
    </source>
</evidence>
<gene>
    <name evidence="2" type="ORF">C8P68_101273</name>
</gene>
<dbReference type="CDD" id="cd00093">
    <property type="entry name" value="HTH_XRE"/>
    <property type="match status" value="1"/>
</dbReference>
<dbReference type="Pfam" id="PF01381">
    <property type="entry name" value="HTH_3"/>
    <property type="match status" value="1"/>
</dbReference>
<dbReference type="EMBL" id="QAOQ01000001">
    <property type="protein sequence ID" value="PTR01043.1"/>
    <property type="molecule type" value="Genomic_DNA"/>
</dbReference>
<feature type="domain" description="HTH cro/C1-type" evidence="1">
    <location>
        <begin position="18"/>
        <end position="72"/>
    </location>
</feature>
<organism evidence="2 3">
    <name type="scientific">Mucilaginibacter yixingensis</name>
    <dbReference type="NCBI Taxonomy" id="1295612"/>
    <lineage>
        <taxon>Bacteria</taxon>
        <taxon>Pseudomonadati</taxon>
        <taxon>Bacteroidota</taxon>
        <taxon>Sphingobacteriia</taxon>
        <taxon>Sphingobacteriales</taxon>
        <taxon>Sphingobacteriaceae</taxon>
        <taxon>Mucilaginibacter</taxon>
    </lineage>
</organism>
<dbReference type="SUPFAM" id="SSF47413">
    <property type="entry name" value="lambda repressor-like DNA-binding domains"/>
    <property type="match status" value="1"/>
</dbReference>
<dbReference type="RefSeq" id="WP_107826469.1">
    <property type="nucleotide sequence ID" value="NZ_CP160205.1"/>
</dbReference>
<dbReference type="GO" id="GO:0003677">
    <property type="term" value="F:DNA binding"/>
    <property type="evidence" value="ECO:0007669"/>
    <property type="project" value="InterPro"/>
</dbReference>
<dbReference type="Gene3D" id="1.10.260.40">
    <property type="entry name" value="lambda repressor-like DNA-binding domains"/>
    <property type="match status" value="1"/>
</dbReference>
<dbReference type="SMART" id="SM00530">
    <property type="entry name" value="HTH_XRE"/>
    <property type="match status" value="1"/>
</dbReference>
<name>A0A2T5JF34_9SPHI</name>
<proteinExistence type="predicted"/>
<evidence type="ECO:0000313" key="3">
    <source>
        <dbReference type="Proteomes" id="UP000244168"/>
    </source>
</evidence>
<dbReference type="OrthoDB" id="680346at2"/>
<comment type="caution">
    <text evidence="2">The sequence shown here is derived from an EMBL/GenBank/DDBJ whole genome shotgun (WGS) entry which is preliminary data.</text>
</comment>
<reference evidence="2 3" key="1">
    <citation type="submission" date="2018-04" db="EMBL/GenBank/DDBJ databases">
        <title>Genomic Encyclopedia of Archaeal and Bacterial Type Strains, Phase II (KMG-II): from individual species to whole genera.</title>
        <authorList>
            <person name="Goeker M."/>
        </authorList>
    </citation>
    <scope>NUCLEOTIDE SEQUENCE [LARGE SCALE GENOMIC DNA]</scope>
    <source>
        <strain evidence="2 3">DSM 26809</strain>
    </source>
</reference>
<dbReference type="InterPro" id="IPR001387">
    <property type="entry name" value="Cro/C1-type_HTH"/>
</dbReference>
<dbReference type="PROSITE" id="PS50943">
    <property type="entry name" value="HTH_CROC1"/>
    <property type="match status" value="1"/>
</dbReference>
<sequence length="83" mass="9411">MFFQLPEKDVVKVFGKNLKKIRLQRKLSMEKLAKMADMELSQIYRIESGRVNAKLTTIAALGKALDIEPNELLKVPNLPNGDL</sequence>